<accession>A0A0V0TKS2</accession>
<reference evidence="2 3" key="1">
    <citation type="submission" date="2015-01" db="EMBL/GenBank/DDBJ databases">
        <title>Evolution of Trichinella species and genotypes.</title>
        <authorList>
            <person name="Korhonen P.K."/>
            <person name="Edoardo P."/>
            <person name="Giuseppe L.R."/>
            <person name="Gasser R.B."/>
        </authorList>
    </citation>
    <scope>NUCLEOTIDE SEQUENCE [LARGE SCALE GENOMIC DNA]</scope>
    <source>
        <strain evidence="2">ISS417</strain>
    </source>
</reference>
<dbReference type="PANTHER" id="PTHR15335:SF7">
    <property type="entry name" value="PROTEIN TFG"/>
    <property type="match status" value="1"/>
</dbReference>
<dbReference type="OrthoDB" id="1594986at2759"/>
<sequence length="92" mass="10803">MRCFVDVVPILLLCKLFLWAHHFLANNNLKTPCGVDYSQTLIVEVKLDDDIRKIPIQNDDITYDELVFLMQRIFKDKLSATDDVTVMNMQIW</sequence>
<dbReference type="STRING" id="144512.A0A0V0TKS2"/>
<dbReference type="InterPro" id="IPR033512">
    <property type="entry name" value="TFG"/>
</dbReference>
<dbReference type="EMBL" id="JYDJ01000231">
    <property type="protein sequence ID" value="KRX39505.1"/>
    <property type="molecule type" value="Genomic_DNA"/>
</dbReference>
<evidence type="ECO:0000256" key="1">
    <source>
        <dbReference type="SAM" id="SignalP"/>
    </source>
</evidence>
<evidence type="ECO:0000313" key="3">
    <source>
        <dbReference type="Proteomes" id="UP000055048"/>
    </source>
</evidence>
<proteinExistence type="predicted"/>
<keyword evidence="1" id="KW-0732">Signal</keyword>
<gene>
    <name evidence="2" type="primary">TFG</name>
    <name evidence="2" type="ORF">T05_8290</name>
</gene>
<name>A0A0V0TKS2_9BILA</name>
<dbReference type="GO" id="GO:0042802">
    <property type="term" value="F:identical protein binding"/>
    <property type="evidence" value="ECO:0007669"/>
    <property type="project" value="InterPro"/>
</dbReference>
<dbReference type="GO" id="GO:0048208">
    <property type="term" value="P:COPII vesicle coating"/>
    <property type="evidence" value="ECO:0007669"/>
    <property type="project" value="InterPro"/>
</dbReference>
<evidence type="ECO:0000313" key="2">
    <source>
        <dbReference type="EMBL" id="KRX39505.1"/>
    </source>
</evidence>
<dbReference type="AlphaFoldDB" id="A0A0V0TKS2"/>
<comment type="caution">
    <text evidence="2">The sequence shown here is derived from an EMBL/GenBank/DDBJ whole genome shotgun (WGS) entry which is preliminary data.</text>
</comment>
<feature type="signal peptide" evidence="1">
    <location>
        <begin position="1"/>
        <end position="20"/>
    </location>
</feature>
<protein>
    <submittedName>
        <fullName evidence="2">Protein TFG</fullName>
    </submittedName>
</protein>
<organism evidence="2 3">
    <name type="scientific">Trichinella murrelli</name>
    <dbReference type="NCBI Taxonomy" id="144512"/>
    <lineage>
        <taxon>Eukaryota</taxon>
        <taxon>Metazoa</taxon>
        <taxon>Ecdysozoa</taxon>
        <taxon>Nematoda</taxon>
        <taxon>Enoplea</taxon>
        <taxon>Dorylaimia</taxon>
        <taxon>Trichinellida</taxon>
        <taxon>Trichinellidae</taxon>
        <taxon>Trichinella</taxon>
    </lineage>
</organism>
<dbReference type="PANTHER" id="PTHR15335">
    <property type="entry name" value="PROTEIN TFG"/>
    <property type="match status" value="1"/>
</dbReference>
<dbReference type="Proteomes" id="UP000055048">
    <property type="component" value="Unassembled WGS sequence"/>
</dbReference>
<keyword evidence="3" id="KW-1185">Reference proteome</keyword>
<feature type="chain" id="PRO_5006869218" evidence="1">
    <location>
        <begin position="21"/>
        <end position="92"/>
    </location>
</feature>
<dbReference type="GO" id="GO:0070971">
    <property type="term" value="C:endoplasmic reticulum exit site"/>
    <property type="evidence" value="ECO:0007669"/>
    <property type="project" value="TreeGrafter"/>
</dbReference>